<feature type="region of interest" description="Disordered" evidence="1">
    <location>
        <begin position="75"/>
        <end position="96"/>
    </location>
</feature>
<gene>
    <name evidence="2" type="ORF">I206_02849</name>
</gene>
<reference evidence="2" key="1">
    <citation type="submission" date="2013-07" db="EMBL/GenBank/DDBJ databases">
        <title>The Genome Sequence of Cryptococcus pinus CBS10737.</title>
        <authorList>
            <consortium name="The Broad Institute Genome Sequencing Platform"/>
            <person name="Cuomo C."/>
            <person name="Litvintseva A."/>
            <person name="Chen Y."/>
            <person name="Heitman J."/>
            <person name="Sun S."/>
            <person name="Springer D."/>
            <person name="Dromer F."/>
            <person name="Young S.K."/>
            <person name="Zeng Q."/>
            <person name="Gargeya S."/>
            <person name="Fitzgerald M."/>
            <person name="Abouelleil A."/>
            <person name="Alvarado L."/>
            <person name="Berlin A.M."/>
            <person name="Chapman S.B."/>
            <person name="Dewar J."/>
            <person name="Goldberg J."/>
            <person name="Griggs A."/>
            <person name="Gujja S."/>
            <person name="Hansen M."/>
            <person name="Howarth C."/>
            <person name="Imamovic A."/>
            <person name="Larimer J."/>
            <person name="McCowan C."/>
            <person name="Murphy C."/>
            <person name="Pearson M."/>
            <person name="Priest M."/>
            <person name="Roberts A."/>
            <person name="Saif S."/>
            <person name="Shea T."/>
            <person name="Sykes S."/>
            <person name="Wortman J."/>
            <person name="Nusbaum C."/>
            <person name="Birren B."/>
        </authorList>
    </citation>
    <scope>NUCLEOTIDE SEQUENCE [LARGE SCALE GENOMIC DNA]</scope>
    <source>
        <strain evidence="2">CBS 10737</strain>
    </source>
</reference>
<feature type="compositionally biased region" description="Low complexity" evidence="1">
    <location>
        <begin position="87"/>
        <end position="96"/>
    </location>
</feature>
<evidence type="ECO:0008006" key="3">
    <source>
        <dbReference type="Google" id="ProtNLM"/>
    </source>
</evidence>
<feature type="region of interest" description="Disordered" evidence="1">
    <location>
        <begin position="1"/>
        <end position="28"/>
    </location>
</feature>
<name>A0A1B9I5I4_9TREE</name>
<protein>
    <recommendedName>
        <fullName evidence="3">Protein kinase domain-containing protein</fullName>
    </recommendedName>
</protein>
<accession>A0A1B9I5I4</accession>
<organism evidence="2">
    <name type="scientific">Kwoniella pini CBS 10737</name>
    <dbReference type="NCBI Taxonomy" id="1296096"/>
    <lineage>
        <taxon>Eukaryota</taxon>
        <taxon>Fungi</taxon>
        <taxon>Dikarya</taxon>
        <taxon>Basidiomycota</taxon>
        <taxon>Agaricomycotina</taxon>
        <taxon>Tremellomycetes</taxon>
        <taxon>Tremellales</taxon>
        <taxon>Cryptococcaceae</taxon>
        <taxon>Kwoniella</taxon>
    </lineage>
</organism>
<dbReference type="OrthoDB" id="2565006at2759"/>
<dbReference type="SUPFAM" id="SSF56112">
    <property type="entry name" value="Protein kinase-like (PK-like)"/>
    <property type="match status" value="1"/>
</dbReference>
<reference evidence="2" key="2">
    <citation type="submission" date="2016-07" db="EMBL/GenBank/DDBJ databases">
        <title>Evolution of pathogenesis and genome organization in the Tremellales.</title>
        <authorList>
            <person name="Cuomo C."/>
            <person name="Litvintseva A."/>
            <person name="Heitman J."/>
            <person name="Chen Y."/>
            <person name="Sun S."/>
            <person name="Springer D."/>
            <person name="Dromer F."/>
            <person name="Young S."/>
            <person name="Zeng Q."/>
            <person name="Chapman S."/>
            <person name="Gujja S."/>
            <person name="Saif S."/>
            <person name="Birren B."/>
        </authorList>
    </citation>
    <scope>NUCLEOTIDE SEQUENCE</scope>
    <source>
        <strain evidence="2">CBS 10737</strain>
    </source>
</reference>
<dbReference type="AlphaFoldDB" id="A0A1B9I5I4"/>
<proteinExistence type="predicted"/>
<evidence type="ECO:0000256" key="1">
    <source>
        <dbReference type="SAM" id="MobiDB-lite"/>
    </source>
</evidence>
<dbReference type="InterPro" id="IPR011009">
    <property type="entry name" value="Kinase-like_dom_sf"/>
</dbReference>
<sequence>MTSAPFGLMTNVETPYPSSPPSQSPHVPTQAEFDLVQRLAQVKIGPSSYYSIPFPSGRQPHSQLDIPHVLASEEANRAESGLPNAQLSEPSPSTTTYTSLLAMSEQSRDLTESTISTQFHQPAKSTPESSQDITLNITAYIDTGYIWDFWLAEHPIFGMVVLKVVNRSDYPCQIPRLDPFVHPKNLINEALKEEKFYVTHLKHLQGSVVPKYYGLYTSGNTDSYLAIILEYAGVAIGQGYTEIGREWTFDKETNKKAYIIRREKIYEAYKQLHLQGVTQFDIDVRHILIDNADNIRLEGSCIRGRFGGRRDMNLLQSQLPSEYWSGLKDPEAYISGVRQYEAMIGWAPPHIRAHNEKRGVVYDENGFEVKRNGIPEKRRNM</sequence>
<dbReference type="EMBL" id="KI894009">
    <property type="protein sequence ID" value="OCF50793.1"/>
    <property type="molecule type" value="Genomic_DNA"/>
</dbReference>
<evidence type="ECO:0000313" key="2">
    <source>
        <dbReference type="EMBL" id="OCF50793.1"/>
    </source>
</evidence>